<comment type="similarity">
    <text evidence="1">Belongs to the peptidase S33 family.</text>
</comment>
<accession>A0A918AK20</accession>
<dbReference type="InterPro" id="IPR051601">
    <property type="entry name" value="Serine_prot/Carboxylest_S33"/>
</dbReference>
<dbReference type="PANTHER" id="PTHR43248">
    <property type="entry name" value="2-SUCCINYL-6-HYDROXY-2,4-CYCLOHEXADIENE-1-CARBOXYLATE SYNTHASE"/>
    <property type="match status" value="1"/>
</dbReference>
<feature type="domain" description="AB hydrolase-1" evidence="4">
    <location>
        <begin position="50"/>
        <end position="228"/>
    </location>
</feature>
<feature type="domain" description="Peptidase S33 tripeptidyl aminopeptidase-like C-terminal" evidence="5">
    <location>
        <begin position="340"/>
        <end position="426"/>
    </location>
</feature>
<dbReference type="Pfam" id="PF08386">
    <property type="entry name" value="Abhydrolase_4"/>
    <property type="match status" value="1"/>
</dbReference>
<reference evidence="6" key="2">
    <citation type="submission" date="2020-09" db="EMBL/GenBank/DDBJ databases">
        <authorList>
            <person name="Sun Q."/>
            <person name="Ohkuma M."/>
        </authorList>
    </citation>
    <scope>NUCLEOTIDE SEQUENCE</scope>
    <source>
        <strain evidence="6">JCM 3313</strain>
    </source>
</reference>
<keyword evidence="2" id="KW-0732">Signal</keyword>
<gene>
    <name evidence="6" type="ORF">GCM10010185_23130</name>
</gene>
<evidence type="ECO:0000313" key="6">
    <source>
        <dbReference type="EMBL" id="GGP50303.1"/>
    </source>
</evidence>
<dbReference type="SUPFAM" id="SSF53474">
    <property type="entry name" value="alpha/beta-Hydrolases"/>
    <property type="match status" value="1"/>
</dbReference>
<evidence type="ECO:0000256" key="2">
    <source>
        <dbReference type="ARBA" id="ARBA00022729"/>
    </source>
</evidence>
<protein>
    <submittedName>
        <fullName evidence="6">Alpha/beta hydrolase</fullName>
    </submittedName>
</protein>
<name>A0A918AK20_9PSEU</name>
<dbReference type="InterPro" id="IPR013595">
    <property type="entry name" value="Pept_S33_TAP-like_C"/>
</dbReference>
<evidence type="ECO:0000256" key="1">
    <source>
        <dbReference type="ARBA" id="ARBA00010088"/>
    </source>
</evidence>
<evidence type="ECO:0000313" key="7">
    <source>
        <dbReference type="Proteomes" id="UP000639606"/>
    </source>
</evidence>
<comment type="caution">
    <text evidence="6">The sequence shown here is derived from an EMBL/GenBank/DDBJ whole genome shotgun (WGS) entry which is preliminary data.</text>
</comment>
<proteinExistence type="inferred from homology"/>
<dbReference type="InterPro" id="IPR000073">
    <property type="entry name" value="AB_hydrolase_1"/>
</dbReference>
<keyword evidence="7" id="KW-1185">Reference proteome</keyword>
<dbReference type="EMBL" id="BMRG01000003">
    <property type="protein sequence ID" value="GGP50303.1"/>
    <property type="molecule type" value="Genomic_DNA"/>
</dbReference>
<dbReference type="RefSeq" id="WP_229795438.1">
    <property type="nucleotide sequence ID" value="NZ_BMRG01000003.1"/>
</dbReference>
<dbReference type="InterPro" id="IPR029058">
    <property type="entry name" value="AB_hydrolase_fold"/>
</dbReference>
<reference evidence="6" key="1">
    <citation type="journal article" date="2014" name="Int. J. Syst. Evol. Microbiol.">
        <title>Complete genome sequence of Corynebacterium casei LMG S-19264T (=DSM 44701T), isolated from a smear-ripened cheese.</title>
        <authorList>
            <consortium name="US DOE Joint Genome Institute (JGI-PGF)"/>
            <person name="Walter F."/>
            <person name="Albersmeier A."/>
            <person name="Kalinowski J."/>
            <person name="Ruckert C."/>
        </authorList>
    </citation>
    <scope>NUCLEOTIDE SEQUENCE</scope>
    <source>
        <strain evidence="6">JCM 3313</strain>
    </source>
</reference>
<dbReference type="Pfam" id="PF00561">
    <property type="entry name" value="Abhydrolase_1"/>
    <property type="match status" value="1"/>
</dbReference>
<dbReference type="PANTHER" id="PTHR43248:SF29">
    <property type="entry name" value="TRIPEPTIDYL AMINOPEPTIDASE"/>
    <property type="match status" value="1"/>
</dbReference>
<dbReference type="Proteomes" id="UP000639606">
    <property type="component" value="Unassembled WGS sequence"/>
</dbReference>
<keyword evidence="3 6" id="KW-0378">Hydrolase</keyword>
<dbReference type="GO" id="GO:0016787">
    <property type="term" value="F:hydrolase activity"/>
    <property type="evidence" value="ECO:0007669"/>
    <property type="project" value="UniProtKB-KW"/>
</dbReference>
<evidence type="ECO:0000256" key="3">
    <source>
        <dbReference type="ARBA" id="ARBA00022801"/>
    </source>
</evidence>
<evidence type="ECO:0000259" key="5">
    <source>
        <dbReference type="Pfam" id="PF08386"/>
    </source>
</evidence>
<evidence type="ECO:0000259" key="4">
    <source>
        <dbReference type="Pfam" id="PF00561"/>
    </source>
</evidence>
<dbReference type="Gene3D" id="3.40.50.1820">
    <property type="entry name" value="alpha/beta hydrolase"/>
    <property type="match status" value="1"/>
</dbReference>
<sequence length="440" mass="48495">MQGRRQPLSQNDERTECAMVQVPVDYAKPDGRTIGIAISRIKASGRKDGVVLLNPGGPGYTGMSTPTKVLDSKAAGIGVHHDLIGFAPRGVTYSGGLWCEDDRTQPDPSLSEKERARFIAERDGRNHQRCVAADPEFARNLTTATIARDMDRIRQALGEQKISYLGFSWGTALGAHYRALFDQHVDKMLLDSVMQPTLSMLEMDRGQLTARENAFHEFAAWLARNDDVYRFGATTTGVTTALLDLRARQNGERDRSAFDSMITYSRRDWPEAARWLVDVRDRGASAAPVSEPGALGWDSEILGFSPFQQTAVMCNDSGSTRDFDEIWRHRLDLIEELPIAGRYGAYADRCVGWPLPATPWQLTGGTSTLQLVGHLYERITPITWARQMRAQIGGALLTVEDDEHGSLIDLPCAAIAVEFFDTGKTSEGSCPGEPIPPAQP</sequence>
<organism evidence="6 7">
    <name type="scientific">Saccharothrix coeruleofusca</name>
    <dbReference type="NCBI Taxonomy" id="33919"/>
    <lineage>
        <taxon>Bacteria</taxon>
        <taxon>Bacillati</taxon>
        <taxon>Actinomycetota</taxon>
        <taxon>Actinomycetes</taxon>
        <taxon>Pseudonocardiales</taxon>
        <taxon>Pseudonocardiaceae</taxon>
        <taxon>Saccharothrix</taxon>
    </lineage>
</organism>
<dbReference type="AlphaFoldDB" id="A0A918AK20"/>